<dbReference type="PANTHER" id="PTHR32083:SF48">
    <property type="entry name" value="TRANS-GOLGI NETWORK-LOCALIZED SYP41-INTERACTING PROTEIN 1"/>
    <property type="match status" value="1"/>
</dbReference>
<dbReference type="AlphaFoldDB" id="A0A2I4CE52"/>
<feature type="compositionally biased region" description="Polar residues" evidence="3">
    <location>
        <begin position="201"/>
        <end position="224"/>
    </location>
</feature>
<sequence length="657" mass="74765">MERRLDDLLSRIAVETQEIRDLEQQLTDGQILANEALQSELKDVIRGLQEYLRDLREQAGRSQQQVHLLEAENQSLQRLLEDTAPTHTQVELSALWSEAQSLRDGQVKLEAELLQLRAELPQQEENPSLQRLQARFDRTRTQVNQFTEVLLGLQEDQREPEELEEDKNCSEDLVHRTRTSKRALQQNHRSRLQDRLHGSESRTGPAQQNLDEQLESTRQQLQDLQQEKDSLQQQLRSLSSKLRQLRRSASDADRLTAEQLRSTTEQLKVLNDTMELLDPQRRLDEPQLRAELDRTQSQTHKLRQKLDRIRTRIRPDGLSAPSLVSQGTQDSGLELQYLSSPDRGRQLGGPQECVCSQPAESSDCSFRGGPPGPAADPQNPLTGPTWMLCGPPAGGAAPLCNVHKHRVQQGGRCVSRCVLSEQLEEEKKKLRMETKQLHLKLRRVRCVTQVCEEVECLEKTLLKRRAELRQADRLLLEAESCRRSARGQVDVLQLRLQDGATCLLEETQHLRKLQEEVELMRRRRDEEEVALRSGRQEYQQLSTKIQTAVDRLAGLLWDCQEAQRSLDSLTCQVTSVSGPMAPPSVEPTELRALHTQEVLTNSDLFKLPHKSLSQSSASRCSRCVTSLLSLLTDNEEPRRCSSCCPPAAGDAAERNHL</sequence>
<gene>
    <name evidence="5" type="primary">cntrl</name>
</gene>
<feature type="compositionally biased region" description="Basic and acidic residues" evidence="3">
    <location>
        <begin position="191"/>
        <end position="200"/>
    </location>
</feature>
<feature type="compositionally biased region" description="Basic and acidic residues" evidence="3">
    <location>
        <begin position="166"/>
        <end position="175"/>
    </location>
</feature>
<dbReference type="Proteomes" id="UP000192220">
    <property type="component" value="Unplaced"/>
</dbReference>
<evidence type="ECO:0000313" key="4">
    <source>
        <dbReference type="Proteomes" id="UP000192220"/>
    </source>
</evidence>
<accession>A0A2I4CE52</accession>
<organism evidence="4 5">
    <name type="scientific">Austrofundulus limnaeus</name>
    <name type="common">Annual killifish</name>
    <dbReference type="NCBI Taxonomy" id="52670"/>
    <lineage>
        <taxon>Eukaryota</taxon>
        <taxon>Metazoa</taxon>
        <taxon>Chordata</taxon>
        <taxon>Craniata</taxon>
        <taxon>Vertebrata</taxon>
        <taxon>Euteleostomi</taxon>
        <taxon>Actinopterygii</taxon>
        <taxon>Neopterygii</taxon>
        <taxon>Teleostei</taxon>
        <taxon>Neoteleostei</taxon>
        <taxon>Acanthomorphata</taxon>
        <taxon>Ovalentaria</taxon>
        <taxon>Atherinomorphae</taxon>
        <taxon>Cyprinodontiformes</taxon>
        <taxon>Rivulidae</taxon>
        <taxon>Austrofundulus</taxon>
    </lineage>
</organism>
<evidence type="ECO:0000256" key="2">
    <source>
        <dbReference type="SAM" id="Coils"/>
    </source>
</evidence>
<feature type="coiled-coil region" evidence="2">
    <location>
        <begin position="5"/>
        <end position="149"/>
    </location>
</feature>
<dbReference type="STRING" id="52670.A0A2I4CE52"/>
<evidence type="ECO:0000256" key="3">
    <source>
        <dbReference type="SAM" id="MobiDB-lite"/>
    </source>
</evidence>
<name>A0A2I4CE52_AUSLI</name>
<protein>
    <submittedName>
        <fullName evidence="5">Centriolin</fullName>
    </submittedName>
</protein>
<feature type="region of interest" description="Disordered" evidence="3">
    <location>
        <begin position="157"/>
        <end position="230"/>
    </location>
</feature>
<dbReference type="PANTHER" id="PTHR32083">
    <property type="entry name" value="CILIA AND FLAGELLA-ASSOCIATED PROTEIN 58-RELATED"/>
    <property type="match status" value="1"/>
</dbReference>
<proteinExistence type="predicted"/>
<dbReference type="KEGG" id="alim:106527822"/>
<keyword evidence="4" id="KW-1185">Reference proteome</keyword>
<dbReference type="CTD" id="11064"/>
<evidence type="ECO:0000256" key="1">
    <source>
        <dbReference type="ARBA" id="ARBA00023054"/>
    </source>
</evidence>
<keyword evidence="1 2" id="KW-0175">Coiled coil</keyword>
<dbReference type="GO" id="GO:0005856">
    <property type="term" value="C:cytoskeleton"/>
    <property type="evidence" value="ECO:0007669"/>
    <property type="project" value="TreeGrafter"/>
</dbReference>
<dbReference type="InParanoid" id="A0A2I4CE52"/>
<reference evidence="5" key="1">
    <citation type="submission" date="2025-08" db="UniProtKB">
        <authorList>
            <consortium name="RefSeq"/>
        </authorList>
    </citation>
    <scope>IDENTIFICATION</scope>
    <source>
        <strain evidence="5">Quisiro</strain>
    </source>
</reference>
<feature type="coiled-coil region" evidence="2">
    <location>
        <begin position="503"/>
        <end position="530"/>
    </location>
</feature>
<evidence type="ECO:0000313" key="5">
    <source>
        <dbReference type="RefSeq" id="XP_013878269.1"/>
    </source>
</evidence>
<dbReference type="OrthoDB" id="433501at2759"/>
<dbReference type="RefSeq" id="XP_013878269.1">
    <property type="nucleotide sequence ID" value="XM_014022815.1"/>
</dbReference>